<evidence type="ECO:0000256" key="7">
    <source>
        <dbReference type="ARBA" id="ARBA00023235"/>
    </source>
</evidence>
<dbReference type="EMBL" id="JBHTHU010000001">
    <property type="protein sequence ID" value="MFD0748972.1"/>
    <property type="molecule type" value="Genomic_DNA"/>
</dbReference>
<keyword evidence="11" id="KW-1185">Reference proteome</keyword>
<name>A0ABW2YRD9_9SPHI</name>
<evidence type="ECO:0000313" key="11">
    <source>
        <dbReference type="Proteomes" id="UP001596958"/>
    </source>
</evidence>
<dbReference type="Pfam" id="PF18916">
    <property type="entry name" value="Lycopene_cyc"/>
    <property type="match status" value="2"/>
</dbReference>
<proteinExistence type="predicted"/>
<evidence type="ECO:0000256" key="6">
    <source>
        <dbReference type="ARBA" id="ARBA00023136"/>
    </source>
</evidence>
<feature type="domain" description="Lycopene cyclase" evidence="9">
    <location>
        <begin position="131"/>
        <end position="223"/>
    </location>
</feature>
<feature type="transmembrane region" description="Helical" evidence="8">
    <location>
        <begin position="206"/>
        <end position="223"/>
    </location>
</feature>
<dbReference type="NCBIfam" id="TIGR03462">
    <property type="entry name" value="CarR_dom_SF"/>
    <property type="match status" value="2"/>
</dbReference>
<evidence type="ECO:0000256" key="3">
    <source>
        <dbReference type="ARBA" id="ARBA00022692"/>
    </source>
</evidence>
<sequence length="229" mass="26159">MIKYTYLLIDLLSVLVPLLVSFHPRSGLYKYWYALLPAIVITSLCYVIWDSCFTHLGIWGFNKTYLTGIYIGNLPLEEIFFFICIPYSCVFTFDCLTRVIKPTILKGALVFINYGLVTGLIILAGIFHKQYYTGSAFVLMAVLIILVHYKKVSWLGQFYVVYAILLIPFLIVNGLLTGTGLSAPVVWYNPEHIMGPRILTIPVEDVFYGMGLVLINTWLYQWLRNLSKA</sequence>
<evidence type="ECO:0000256" key="1">
    <source>
        <dbReference type="ARBA" id="ARBA00004141"/>
    </source>
</evidence>
<feature type="transmembrane region" description="Helical" evidence="8">
    <location>
        <begin position="6"/>
        <end position="24"/>
    </location>
</feature>
<feature type="transmembrane region" description="Helical" evidence="8">
    <location>
        <begin position="79"/>
        <end position="96"/>
    </location>
</feature>
<evidence type="ECO:0000259" key="9">
    <source>
        <dbReference type="Pfam" id="PF18916"/>
    </source>
</evidence>
<feature type="domain" description="Lycopene cyclase" evidence="9">
    <location>
        <begin position="4"/>
        <end position="96"/>
    </location>
</feature>
<dbReference type="InterPro" id="IPR017825">
    <property type="entry name" value="Lycopene_cyclase_dom"/>
</dbReference>
<feature type="transmembrane region" description="Helical" evidence="8">
    <location>
        <begin position="161"/>
        <end position="186"/>
    </location>
</feature>
<protein>
    <submittedName>
        <fullName evidence="10">Lycopene cyclase domain-containing protein</fullName>
    </submittedName>
</protein>
<gene>
    <name evidence="10" type="ORF">ACFQZS_02390</name>
</gene>
<keyword evidence="6 8" id="KW-0472">Membrane</keyword>
<feature type="transmembrane region" description="Helical" evidence="8">
    <location>
        <begin position="31"/>
        <end position="49"/>
    </location>
</feature>
<keyword evidence="3 8" id="KW-0812">Transmembrane</keyword>
<comment type="subcellular location">
    <subcellularLocation>
        <location evidence="1">Membrane</location>
        <topology evidence="1">Multi-pass membrane protein</topology>
    </subcellularLocation>
</comment>
<reference evidence="11" key="1">
    <citation type="journal article" date="2019" name="Int. J. Syst. Evol. Microbiol.">
        <title>The Global Catalogue of Microorganisms (GCM) 10K type strain sequencing project: providing services to taxonomists for standard genome sequencing and annotation.</title>
        <authorList>
            <consortium name="The Broad Institute Genomics Platform"/>
            <consortium name="The Broad Institute Genome Sequencing Center for Infectious Disease"/>
            <person name="Wu L."/>
            <person name="Ma J."/>
        </authorList>
    </citation>
    <scope>NUCLEOTIDE SEQUENCE [LARGE SCALE GENOMIC DNA]</scope>
    <source>
        <strain evidence="11">CCUG 63418</strain>
    </source>
</reference>
<feature type="transmembrane region" description="Helical" evidence="8">
    <location>
        <begin position="108"/>
        <end position="126"/>
    </location>
</feature>
<evidence type="ECO:0000256" key="2">
    <source>
        <dbReference type="ARBA" id="ARBA00004829"/>
    </source>
</evidence>
<dbReference type="Proteomes" id="UP001596958">
    <property type="component" value="Unassembled WGS sequence"/>
</dbReference>
<organism evidence="10 11">
    <name type="scientific">Mucilaginibacter calamicampi</name>
    <dbReference type="NCBI Taxonomy" id="1302352"/>
    <lineage>
        <taxon>Bacteria</taxon>
        <taxon>Pseudomonadati</taxon>
        <taxon>Bacteroidota</taxon>
        <taxon>Sphingobacteriia</taxon>
        <taxon>Sphingobacteriales</taxon>
        <taxon>Sphingobacteriaceae</taxon>
        <taxon>Mucilaginibacter</taxon>
    </lineage>
</organism>
<comment type="pathway">
    <text evidence="2">Carotenoid biosynthesis.</text>
</comment>
<keyword evidence="5 8" id="KW-1133">Transmembrane helix</keyword>
<dbReference type="RefSeq" id="WP_377096939.1">
    <property type="nucleotide sequence ID" value="NZ_JBHTHU010000001.1"/>
</dbReference>
<comment type="caution">
    <text evidence="10">The sequence shown here is derived from an EMBL/GenBank/DDBJ whole genome shotgun (WGS) entry which is preliminary data.</text>
</comment>
<feature type="transmembrane region" description="Helical" evidence="8">
    <location>
        <begin position="132"/>
        <end position="149"/>
    </location>
</feature>
<keyword evidence="7" id="KW-0413">Isomerase</keyword>
<evidence type="ECO:0000256" key="8">
    <source>
        <dbReference type="SAM" id="Phobius"/>
    </source>
</evidence>
<evidence type="ECO:0000256" key="4">
    <source>
        <dbReference type="ARBA" id="ARBA00022746"/>
    </source>
</evidence>
<evidence type="ECO:0000256" key="5">
    <source>
        <dbReference type="ARBA" id="ARBA00022989"/>
    </source>
</evidence>
<keyword evidence="4" id="KW-0125">Carotenoid biosynthesis</keyword>
<accession>A0ABW2YRD9</accession>
<evidence type="ECO:0000313" key="10">
    <source>
        <dbReference type="EMBL" id="MFD0748972.1"/>
    </source>
</evidence>